<reference evidence="3" key="1">
    <citation type="submission" date="2021-04" db="EMBL/GenBank/DDBJ databases">
        <authorList>
            <consortium name="Molecular Ecology Group"/>
        </authorList>
    </citation>
    <scope>NUCLEOTIDE SEQUENCE</scope>
</reference>
<name>A0A8S3Z6Q7_9EUPU</name>
<comment type="caution">
    <text evidence="3">The sequence shown here is derived from an EMBL/GenBank/DDBJ whole genome shotgun (WGS) entry which is preliminary data.</text>
</comment>
<proteinExistence type="predicted"/>
<keyword evidence="2" id="KW-0472">Membrane</keyword>
<gene>
    <name evidence="3" type="ORF">CUNI_LOCUS8858</name>
</gene>
<feature type="compositionally biased region" description="Basic and acidic residues" evidence="1">
    <location>
        <begin position="92"/>
        <end position="101"/>
    </location>
</feature>
<organism evidence="3 4">
    <name type="scientific">Candidula unifasciata</name>
    <dbReference type="NCBI Taxonomy" id="100452"/>
    <lineage>
        <taxon>Eukaryota</taxon>
        <taxon>Metazoa</taxon>
        <taxon>Spiralia</taxon>
        <taxon>Lophotrochozoa</taxon>
        <taxon>Mollusca</taxon>
        <taxon>Gastropoda</taxon>
        <taxon>Heterobranchia</taxon>
        <taxon>Euthyneura</taxon>
        <taxon>Panpulmonata</taxon>
        <taxon>Eupulmonata</taxon>
        <taxon>Stylommatophora</taxon>
        <taxon>Helicina</taxon>
        <taxon>Helicoidea</taxon>
        <taxon>Geomitridae</taxon>
        <taxon>Candidula</taxon>
    </lineage>
</organism>
<evidence type="ECO:0000313" key="3">
    <source>
        <dbReference type="EMBL" id="CAG5123300.1"/>
    </source>
</evidence>
<keyword evidence="4" id="KW-1185">Reference proteome</keyword>
<evidence type="ECO:0000313" key="4">
    <source>
        <dbReference type="Proteomes" id="UP000678393"/>
    </source>
</evidence>
<accession>A0A8S3Z6Q7</accession>
<feature type="region of interest" description="Disordered" evidence="1">
    <location>
        <begin position="68"/>
        <end position="126"/>
    </location>
</feature>
<evidence type="ECO:0000256" key="1">
    <source>
        <dbReference type="SAM" id="MobiDB-lite"/>
    </source>
</evidence>
<feature type="transmembrane region" description="Helical" evidence="2">
    <location>
        <begin position="16"/>
        <end position="37"/>
    </location>
</feature>
<evidence type="ECO:0000256" key="2">
    <source>
        <dbReference type="SAM" id="Phobius"/>
    </source>
</evidence>
<dbReference type="Proteomes" id="UP000678393">
    <property type="component" value="Unassembled WGS sequence"/>
</dbReference>
<keyword evidence="2" id="KW-1133">Transmembrane helix</keyword>
<keyword evidence="2" id="KW-0812">Transmembrane</keyword>
<sequence length="126" mass="14863">MARLQELLSNLLCHEAISFLIYGTAFLLLLVYIPYWIRQQLDRHYLKFLAKKARERHLKQMEYTETSPDVNYLDSGFTKEDDDEDDYGYEGDDQKERKEGENANAFQKNSDEKLSYMSPVSSRIAH</sequence>
<dbReference type="OrthoDB" id="10594867at2759"/>
<protein>
    <submittedName>
        <fullName evidence="3">Uncharacterized protein</fullName>
    </submittedName>
</protein>
<feature type="compositionally biased region" description="Acidic residues" evidence="1">
    <location>
        <begin position="80"/>
        <end position="91"/>
    </location>
</feature>
<dbReference type="AlphaFoldDB" id="A0A8S3Z6Q7"/>
<dbReference type="EMBL" id="CAJHNH020001495">
    <property type="protein sequence ID" value="CAG5123300.1"/>
    <property type="molecule type" value="Genomic_DNA"/>
</dbReference>